<feature type="compositionally biased region" description="Basic residues" evidence="4">
    <location>
        <begin position="301"/>
        <end position="313"/>
    </location>
</feature>
<feature type="compositionally biased region" description="Polar residues" evidence="4">
    <location>
        <begin position="352"/>
        <end position="361"/>
    </location>
</feature>
<dbReference type="GO" id="GO:0003676">
    <property type="term" value="F:nucleic acid binding"/>
    <property type="evidence" value="ECO:0007669"/>
    <property type="project" value="InterPro"/>
</dbReference>
<dbReference type="SUPFAM" id="SSF57667">
    <property type="entry name" value="beta-beta-alpha zinc fingers"/>
    <property type="match status" value="2"/>
</dbReference>
<evidence type="ECO:0000259" key="5">
    <source>
        <dbReference type="SMART" id="SM00451"/>
    </source>
</evidence>
<feature type="domain" description="U1-type" evidence="5">
    <location>
        <begin position="529"/>
        <end position="563"/>
    </location>
</feature>
<dbReference type="EMBL" id="GHES01025433">
    <property type="protein sequence ID" value="MPA55992.1"/>
    <property type="molecule type" value="Transcribed_RNA"/>
</dbReference>
<organism evidence="6">
    <name type="scientific">Davidia involucrata</name>
    <name type="common">Dove tree</name>
    <dbReference type="NCBI Taxonomy" id="16924"/>
    <lineage>
        <taxon>Eukaryota</taxon>
        <taxon>Viridiplantae</taxon>
        <taxon>Streptophyta</taxon>
        <taxon>Embryophyta</taxon>
        <taxon>Tracheophyta</taxon>
        <taxon>Spermatophyta</taxon>
        <taxon>Magnoliopsida</taxon>
        <taxon>eudicotyledons</taxon>
        <taxon>Gunneridae</taxon>
        <taxon>Pentapetalae</taxon>
        <taxon>asterids</taxon>
        <taxon>Cornales</taxon>
        <taxon>Nyssaceae</taxon>
        <taxon>Davidia</taxon>
    </lineage>
</organism>
<dbReference type="PANTHER" id="PTHR47487">
    <property type="entry name" value="OS06G0651300 PROTEIN-RELATED"/>
    <property type="match status" value="1"/>
</dbReference>
<dbReference type="SMART" id="SM00451">
    <property type="entry name" value="ZnF_U1"/>
    <property type="match status" value="2"/>
</dbReference>
<dbReference type="InterPro" id="IPR003604">
    <property type="entry name" value="Matrin/U1-like-C_Znf_C2H2"/>
</dbReference>
<dbReference type="InterPro" id="IPR022755">
    <property type="entry name" value="Znf_C2H2_jaz"/>
</dbReference>
<feature type="compositionally biased region" description="Low complexity" evidence="4">
    <location>
        <begin position="27"/>
        <end position="48"/>
    </location>
</feature>
<proteinExistence type="predicted"/>
<keyword evidence="1" id="KW-0479">Metal-binding</keyword>
<name>A0A5B7AGR8_DAVIN</name>
<dbReference type="Gene3D" id="3.30.160.60">
    <property type="entry name" value="Classic Zinc Finger"/>
    <property type="match status" value="2"/>
</dbReference>
<feature type="region of interest" description="Disordered" evidence="4">
    <location>
        <begin position="237"/>
        <end position="367"/>
    </location>
</feature>
<dbReference type="InterPro" id="IPR036236">
    <property type="entry name" value="Znf_C2H2_sf"/>
</dbReference>
<gene>
    <name evidence="6" type="ORF">Din_025433</name>
</gene>
<reference evidence="6" key="1">
    <citation type="submission" date="2019-08" db="EMBL/GenBank/DDBJ databases">
        <title>Reference gene set and small RNA set construction with multiple tissues from Davidia involucrata Baill.</title>
        <authorList>
            <person name="Yang H."/>
            <person name="Zhou C."/>
            <person name="Li G."/>
            <person name="Wang J."/>
            <person name="Gao P."/>
            <person name="Wang M."/>
            <person name="Wang R."/>
            <person name="Zhao Y."/>
        </authorList>
    </citation>
    <scope>NUCLEOTIDE SEQUENCE</scope>
    <source>
        <tissue evidence="6">Mixed with DoveR01_LX</tissue>
    </source>
</reference>
<feature type="compositionally biased region" description="Basic and acidic residues" evidence="4">
    <location>
        <begin position="332"/>
        <end position="348"/>
    </location>
</feature>
<dbReference type="PANTHER" id="PTHR47487:SF12">
    <property type="entry name" value="GLUTENIN, HIGH MOLECULAR WEIGHT SUBUNIT DX5-LIKE"/>
    <property type="match status" value="1"/>
</dbReference>
<protein>
    <recommendedName>
        <fullName evidence="5">U1-type domain-containing protein</fullName>
    </recommendedName>
</protein>
<dbReference type="InterPro" id="IPR013087">
    <property type="entry name" value="Znf_C2H2_type"/>
</dbReference>
<evidence type="ECO:0000256" key="2">
    <source>
        <dbReference type="ARBA" id="ARBA00022771"/>
    </source>
</evidence>
<feature type="compositionally biased region" description="Low complexity" evidence="4">
    <location>
        <begin position="10"/>
        <end position="20"/>
    </location>
</feature>
<feature type="compositionally biased region" description="Basic and acidic residues" evidence="4">
    <location>
        <begin position="512"/>
        <end position="522"/>
    </location>
</feature>
<feature type="compositionally biased region" description="Basic residues" evidence="4">
    <location>
        <begin position="496"/>
        <end position="511"/>
    </location>
</feature>
<dbReference type="AlphaFoldDB" id="A0A5B7AGR8"/>
<feature type="region of interest" description="Disordered" evidence="4">
    <location>
        <begin position="438"/>
        <end position="481"/>
    </location>
</feature>
<feature type="compositionally biased region" description="Low complexity" evidence="4">
    <location>
        <begin position="56"/>
        <end position="127"/>
    </location>
</feature>
<dbReference type="Pfam" id="PF12171">
    <property type="entry name" value="zf-C2H2_jaz"/>
    <property type="match status" value="1"/>
</dbReference>
<accession>A0A5B7AGR8</accession>
<evidence type="ECO:0000256" key="1">
    <source>
        <dbReference type="ARBA" id="ARBA00022723"/>
    </source>
</evidence>
<dbReference type="Pfam" id="PF12874">
    <property type="entry name" value="zf-met"/>
    <property type="match status" value="1"/>
</dbReference>
<sequence>MDFSSLSEAQQQQLQQLQQQFEEHQRQQQQQQQEAQQQQQQQQQQIQEYASQPYDPSQVQPYDQSYYPYYQYQEPQQSQHSQHSQQEQQQQQQQYAYYQADYANAYQQQPQQPQQQQQQHSQPESAPVLPSWDPVPYEAPPQNIESGGGATAVSGQGEIQQNSYYPQQAGAVGDHQNLGYSVPPGLHPAAAAAVAALSQLTQFAGTMDAAERAMAGLQERQWHRKGGGYGPMMGMGPGPGPFMEPGPMHRGSGPMRPPVGRFAYRGGGRRGGGPFRGSGRGQFGNRGPRSGGSGPPFHGRGSGRGRGGPRRFPPRGASSSSHPESYAAEEAELAKEEAEPSADKHEEEPQSVVPSQTSAPAQVNVAPNRRPPQVAWCELCRVDCTSLEILEQHKNGKRHKKNMQRLEELQKASKPVPEIQNDQKPVVDSIAEVTLQTEENKQILPENMPTEAVNDENKVETEQQNDQAEQPEVPVEEQSNVQGRKPWMNHFDSQRRGMKRKMRGGRGGKRMKTFDGARRPVEPPKPKVVIPLICDLCNVKCDTQEVFDRHLSGKKHISKLKRFEGHQAMYGPMGLQALYPPNPISQTLFPPQGPQQAFYGPQGSYPPPGAYMPPQPHHAALVGSGFQQNPNPQVADVIPEFAGHIAVPEAQQQSALVETETKQDMTVQTYAVNGVSESEGTGQNPPVDNTVTGDEQVNAVAHETVAFPDYGASSDHVILPGLDMQANEGVAD</sequence>
<dbReference type="GO" id="GO:0008270">
    <property type="term" value="F:zinc ion binding"/>
    <property type="evidence" value="ECO:0007669"/>
    <property type="project" value="UniProtKB-KW"/>
</dbReference>
<feature type="domain" description="U1-type" evidence="5">
    <location>
        <begin position="376"/>
        <end position="406"/>
    </location>
</feature>
<evidence type="ECO:0000256" key="4">
    <source>
        <dbReference type="SAM" id="MobiDB-lite"/>
    </source>
</evidence>
<feature type="region of interest" description="Disordered" evidence="4">
    <location>
        <begin position="495"/>
        <end position="522"/>
    </location>
</feature>
<feature type="compositionally biased region" description="Gly residues" evidence="4">
    <location>
        <begin position="265"/>
        <end position="300"/>
    </location>
</feature>
<evidence type="ECO:0000256" key="3">
    <source>
        <dbReference type="ARBA" id="ARBA00022833"/>
    </source>
</evidence>
<keyword evidence="3" id="KW-0862">Zinc</keyword>
<feature type="region of interest" description="Disordered" evidence="4">
    <location>
        <begin position="1"/>
        <end position="155"/>
    </location>
</feature>
<evidence type="ECO:0000313" key="6">
    <source>
        <dbReference type="EMBL" id="MPA55992.1"/>
    </source>
</evidence>
<keyword evidence="2" id="KW-0863">Zinc-finger</keyword>